<dbReference type="PROSITE" id="PS50110">
    <property type="entry name" value="RESPONSE_REGULATORY"/>
    <property type="match status" value="1"/>
</dbReference>
<evidence type="ECO:0000313" key="4">
    <source>
        <dbReference type="Proteomes" id="UP001205906"/>
    </source>
</evidence>
<dbReference type="Gene3D" id="3.40.50.2300">
    <property type="match status" value="1"/>
</dbReference>
<keyword evidence="4" id="KW-1185">Reference proteome</keyword>
<feature type="domain" description="Response regulatory" evidence="2">
    <location>
        <begin position="10"/>
        <end position="125"/>
    </location>
</feature>
<organism evidence="3 4">
    <name type="scientific">Mesorhizobium liriopis</name>
    <dbReference type="NCBI Taxonomy" id="2953882"/>
    <lineage>
        <taxon>Bacteria</taxon>
        <taxon>Pseudomonadati</taxon>
        <taxon>Pseudomonadota</taxon>
        <taxon>Alphaproteobacteria</taxon>
        <taxon>Hyphomicrobiales</taxon>
        <taxon>Phyllobacteriaceae</taxon>
        <taxon>Mesorhizobium</taxon>
    </lineage>
</organism>
<proteinExistence type="predicted"/>
<name>A0ABT1C6B8_9HYPH</name>
<evidence type="ECO:0000313" key="3">
    <source>
        <dbReference type="EMBL" id="MCO6050374.1"/>
    </source>
</evidence>
<dbReference type="Pfam" id="PF00072">
    <property type="entry name" value="Response_reg"/>
    <property type="match status" value="1"/>
</dbReference>
<dbReference type="SUPFAM" id="SSF52172">
    <property type="entry name" value="CheY-like"/>
    <property type="match status" value="1"/>
</dbReference>
<evidence type="ECO:0000259" key="2">
    <source>
        <dbReference type="PROSITE" id="PS50110"/>
    </source>
</evidence>
<dbReference type="Proteomes" id="UP001205906">
    <property type="component" value="Unassembled WGS sequence"/>
</dbReference>
<keyword evidence="1" id="KW-0597">Phosphoprotein</keyword>
<comment type="caution">
    <text evidence="3">The sequence shown here is derived from an EMBL/GenBank/DDBJ whole genome shotgun (WGS) entry which is preliminary data.</text>
</comment>
<sequence>MTEPSLRGSRVLIVEDEYFLAQELRRMLVEEGLTVVGPVASVSDALALIDKEPSLDAAVLDINLGGEWSYPVAEKLDRRGIPFLFSTGYNESDLPSCWQHVRRVEKGMDDHLLVASVEDILKIRA</sequence>
<gene>
    <name evidence="3" type="ORF">NGM99_11320</name>
</gene>
<protein>
    <submittedName>
        <fullName evidence="3">Response regulator</fullName>
    </submittedName>
</protein>
<feature type="modified residue" description="4-aspartylphosphate" evidence="1">
    <location>
        <position position="61"/>
    </location>
</feature>
<reference evidence="3 4" key="1">
    <citation type="submission" date="2022-06" db="EMBL/GenBank/DDBJ databases">
        <title>Mesorhizobium sp. strain RP14 Genome sequencing and assembly.</title>
        <authorList>
            <person name="Kim I."/>
        </authorList>
    </citation>
    <scope>NUCLEOTIDE SEQUENCE [LARGE SCALE GENOMIC DNA]</scope>
    <source>
        <strain evidence="4">RP14(2022)</strain>
    </source>
</reference>
<dbReference type="InterPro" id="IPR001789">
    <property type="entry name" value="Sig_transdc_resp-reg_receiver"/>
</dbReference>
<dbReference type="RefSeq" id="WP_252818961.1">
    <property type="nucleotide sequence ID" value="NZ_JAMXQS010000005.1"/>
</dbReference>
<accession>A0ABT1C6B8</accession>
<dbReference type="EMBL" id="JAMXQS010000005">
    <property type="protein sequence ID" value="MCO6050374.1"/>
    <property type="molecule type" value="Genomic_DNA"/>
</dbReference>
<dbReference type="InterPro" id="IPR011006">
    <property type="entry name" value="CheY-like_superfamily"/>
</dbReference>
<evidence type="ECO:0000256" key="1">
    <source>
        <dbReference type="PROSITE-ProRule" id="PRU00169"/>
    </source>
</evidence>
<dbReference type="SMART" id="SM00448">
    <property type="entry name" value="REC"/>
    <property type="match status" value="1"/>
</dbReference>